<evidence type="ECO:0000256" key="9">
    <source>
        <dbReference type="SAM" id="MobiDB-lite"/>
    </source>
</evidence>
<evidence type="ECO:0000256" key="6">
    <source>
        <dbReference type="ARBA" id="ARBA00023170"/>
    </source>
</evidence>
<dbReference type="GO" id="GO:0010427">
    <property type="term" value="F:abscisic acid binding"/>
    <property type="evidence" value="ECO:0007669"/>
    <property type="project" value="TreeGrafter"/>
</dbReference>
<gene>
    <name evidence="11" type="primary">LOC120259393</name>
</gene>
<dbReference type="GeneID" id="120259393"/>
<dbReference type="GO" id="GO:0009738">
    <property type="term" value="P:abscisic acid-activated signaling pathway"/>
    <property type="evidence" value="ECO:0007669"/>
    <property type="project" value="UniProtKB-KW"/>
</dbReference>
<dbReference type="GO" id="GO:0005737">
    <property type="term" value="C:cytoplasm"/>
    <property type="evidence" value="ECO:0007669"/>
    <property type="project" value="UniProtKB-SubCell"/>
</dbReference>
<evidence type="ECO:0000256" key="3">
    <source>
        <dbReference type="ARBA" id="ARBA00008594"/>
    </source>
</evidence>
<comment type="similarity">
    <text evidence="3">Belongs to the PYR/PYL/RCAR abscisic acid intracellular receptor family.</text>
</comment>
<dbReference type="SUPFAM" id="SSF55961">
    <property type="entry name" value="Bet v1-like"/>
    <property type="match status" value="1"/>
</dbReference>
<evidence type="ECO:0000256" key="8">
    <source>
        <dbReference type="ARBA" id="ARBA00023272"/>
    </source>
</evidence>
<dbReference type="AlphaFoldDB" id="A0AB40B765"/>
<sequence>MISKENTPRRKKQKQEDQTTTTNLSGPTSQATSDMIRRFHTHPNPIPPGHCSSLHIEHISAPLPIVWSLISHFSRPQSYKPFVRSCQLCMGDGSIGSVRQIRVVSGLPATSSTEQLDILDHEQHVFGFSIVGGDHRLSNYRSRMTVHSEDGRTAVVLESYLVEVPEGNTEEETCIFVDTIIGCNLRSLAYVAEKMVRTAPPLTA</sequence>
<evidence type="ECO:0000313" key="11">
    <source>
        <dbReference type="RefSeq" id="XP_039122919.1"/>
    </source>
</evidence>
<feature type="compositionally biased region" description="Polar residues" evidence="9">
    <location>
        <begin position="23"/>
        <end position="32"/>
    </location>
</feature>
<keyword evidence="5" id="KW-0938">Abscisic acid signaling pathway</keyword>
<organism evidence="10 11">
    <name type="scientific">Dioscorea cayennensis subsp. rotundata</name>
    <name type="common">White Guinea yam</name>
    <name type="synonym">Dioscorea rotundata</name>
    <dbReference type="NCBI Taxonomy" id="55577"/>
    <lineage>
        <taxon>Eukaryota</taxon>
        <taxon>Viridiplantae</taxon>
        <taxon>Streptophyta</taxon>
        <taxon>Embryophyta</taxon>
        <taxon>Tracheophyta</taxon>
        <taxon>Spermatophyta</taxon>
        <taxon>Magnoliopsida</taxon>
        <taxon>Liliopsida</taxon>
        <taxon>Dioscoreales</taxon>
        <taxon>Dioscoreaceae</taxon>
        <taxon>Dioscorea</taxon>
    </lineage>
</organism>
<dbReference type="CDD" id="cd07821">
    <property type="entry name" value="PYR_PYL_RCAR_like"/>
    <property type="match status" value="1"/>
</dbReference>
<reference evidence="11" key="1">
    <citation type="submission" date="2025-08" db="UniProtKB">
        <authorList>
            <consortium name="RefSeq"/>
        </authorList>
    </citation>
    <scope>IDENTIFICATION</scope>
</reference>
<dbReference type="Pfam" id="PF10604">
    <property type="entry name" value="Polyketide_cyc2"/>
    <property type="match status" value="1"/>
</dbReference>
<feature type="region of interest" description="Disordered" evidence="9">
    <location>
        <begin position="1"/>
        <end position="32"/>
    </location>
</feature>
<dbReference type="Proteomes" id="UP001515500">
    <property type="component" value="Chromosome 4"/>
</dbReference>
<evidence type="ECO:0000256" key="1">
    <source>
        <dbReference type="ARBA" id="ARBA00004123"/>
    </source>
</evidence>
<keyword evidence="10" id="KW-1185">Reference proteome</keyword>
<keyword evidence="4" id="KW-0963">Cytoplasm</keyword>
<evidence type="ECO:0000256" key="5">
    <source>
        <dbReference type="ARBA" id="ARBA00022682"/>
    </source>
</evidence>
<evidence type="ECO:0000256" key="7">
    <source>
        <dbReference type="ARBA" id="ARBA00023242"/>
    </source>
</evidence>
<keyword evidence="8" id="KW-0650">Protein phosphatase inhibitor</keyword>
<dbReference type="GO" id="GO:0005634">
    <property type="term" value="C:nucleus"/>
    <property type="evidence" value="ECO:0007669"/>
    <property type="project" value="UniProtKB-SubCell"/>
</dbReference>
<dbReference type="InterPro" id="IPR023393">
    <property type="entry name" value="START-like_dom_sf"/>
</dbReference>
<keyword evidence="6" id="KW-0675">Receptor</keyword>
<dbReference type="InterPro" id="IPR019587">
    <property type="entry name" value="Polyketide_cyclase/dehydratase"/>
</dbReference>
<accession>A0AB40B765</accession>
<dbReference type="PANTHER" id="PTHR31213:SF82">
    <property type="entry name" value="ABSCISIC ACID RECEPTOR PYL11-RELATED"/>
    <property type="match status" value="1"/>
</dbReference>
<dbReference type="GO" id="GO:0004864">
    <property type="term" value="F:protein phosphatase inhibitor activity"/>
    <property type="evidence" value="ECO:0007669"/>
    <property type="project" value="UniProtKB-KW"/>
</dbReference>
<proteinExistence type="inferred from homology"/>
<keyword evidence="7" id="KW-0539">Nucleus</keyword>
<comment type="subcellular location">
    <subcellularLocation>
        <location evidence="2">Cytoplasm</location>
    </subcellularLocation>
    <subcellularLocation>
        <location evidence="1">Nucleus</location>
    </subcellularLocation>
</comment>
<dbReference type="InterPro" id="IPR050279">
    <property type="entry name" value="Plant_def-hormone_signal"/>
</dbReference>
<dbReference type="GO" id="GO:0038023">
    <property type="term" value="F:signaling receptor activity"/>
    <property type="evidence" value="ECO:0007669"/>
    <property type="project" value="TreeGrafter"/>
</dbReference>
<name>A0AB40B765_DIOCR</name>
<dbReference type="PANTHER" id="PTHR31213">
    <property type="entry name" value="OS08G0374000 PROTEIN-RELATED"/>
    <property type="match status" value="1"/>
</dbReference>
<dbReference type="Gene3D" id="3.30.530.20">
    <property type="match status" value="1"/>
</dbReference>
<protein>
    <submittedName>
        <fullName evidence="11">Abscisic acid receptor PYL12-like</fullName>
    </submittedName>
</protein>
<evidence type="ECO:0000313" key="10">
    <source>
        <dbReference type="Proteomes" id="UP001515500"/>
    </source>
</evidence>
<dbReference type="RefSeq" id="XP_039122919.1">
    <property type="nucleotide sequence ID" value="XM_039266985.1"/>
</dbReference>
<evidence type="ECO:0000256" key="4">
    <source>
        <dbReference type="ARBA" id="ARBA00022490"/>
    </source>
</evidence>
<evidence type="ECO:0000256" key="2">
    <source>
        <dbReference type="ARBA" id="ARBA00004496"/>
    </source>
</evidence>